<dbReference type="FunFam" id="1.10.510.10:FF:000067">
    <property type="entry name" value="calcium-dependent protein kinase 13"/>
    <property type="match status" value="1"/>
</dbReference>
<gene>
    <name evidence="21" type="ORF">ZOSMA_35G00330</name>
</gene>
<dbReference type="FunFam" id="1.10.238.10:FF:000050">
    <property type="entry name" value="Calcium-dependent protein kinase 7"/>
    <property type="match status" value="1"/>
</dbReference>
<dbReference type="GO" id="GO:0035556">
    <property type="term" value="P:intracellular signal transduction"/>
    <property type="evidence" value="ECO:0000318"/>
    <property type="project" value="GO_Central"/>
</dbReference>
<dbReference type="InterPro" id="IPR002048">
    <property type="entry name" value="EF_hand_dom"/>
</dbReference>
<evidence type="ECO:0000256" key="8">
    <source>
        <dbReference type="ARBA" id="ARBA00022741"/>
    </source>
</evidence>
<keyword evidence="10" id="KW-0106">Calcium</keyword>
<feature type="region of interest" description="Disordered" evidence="18">
    <location>
        <begin position="15"/>
        <end position="46"/>
    </location>
</feature>
<dbReference type="PROSITE" id="PS50222">
    <property type="entry name" value="EF_HAND_2"/>
    <property type="match status" value="4"/>
</dbReference>
<dbReference type="CDD" id="cd05117">
    <property type="entry name" value="STKc_CAMK"/>
    <property type="match status" value="1"/>
</dbReference>
<keyword evidence="11 17" id="KW-0067">ATP-binding</keyword>
<dbReference type="Proteomes" id="UP000036987">
    <property type="component" value="Unassembled WGS sequence"/>
</dbReference>
<dbReference type="Pfam" id="PF00069">
    <property type="entry name" value="Pkinase"/>
    <property type="match status" value="1"/>
</dbReference>
<dbReference type="GO" id="GO:0009931">
    <property type="term" value="F:calcium-dependent protein serine/threonine kinase activity"/>
    <property type="evidence" value="ECO:0000318"/>
    <property type="project" value="GO_Central"/>
</dbReference>
<keyword evidence="8 17" id="KW-0547">Nucleotide-binding</keyword>
<dbReference type="SMR" id="A0A0K9P6D8"/>
<keyword evidence="9 21" id="KW-0418">Kinase</keyword>
<dbReference type="InterPro" id="IPR000719">
    <property type="entry name" value="Prot_kinase_dom"/>
</dbReference>
<dbReference type="Gene3D" id="1.10.238.10">
    <property type="entry name" value="EF-hand"/>
    <property type="match status" value="1"/>
</dbReference>
<dbReference type="GO" id="GO:0004683">
    <property type="term" value="F:calcium/calmodulin-dependent protein kinase activity"/>
    <property type="evidence" value="ECO:0000318"/>
    <property type="project" value="GO_Central"/>
</dbReference>
<evidence type="ECO:0000256" key="4">
    <source>
        <dbReference type="ARBA" id="ARBA00022679"/>
    </source>
</evidence>
<evidence type="ECO:0000313" key="22">
    <source>
        <dbReference type="Proteomes" id="UP000036987"/>
    </source>
</evidence>
<dbReference type="GO" id="GO:0005886">
    <property type="term" value="C:plasma membrane"/>
    <property type="evidence" value="ECO:0000318"/>
    <property type="project" value="GO_Central"/>
</dbReference>
<keyword evidence="5" id="KW-0519">Myristate</keyword>
<evidence type="ECO:0000259" key="19">
    <source>
        <dbReference type="PROSITE" id="PS50011"/>
    </source>
</evidence>
<keyword evidence="22" id="KW-1185">Reference proteome</keyword>
<dbReference type="PROSITE" id="PS50011">
    <property type="entry name" value="PROTEIN_KINASE_DOM"/>
    <property type="match status" value="1"/>
</dbReference>
<evidence type="ECO:0000256" key="1">
    <source>
        <dbReference type="ARBA" id="ARBA00004635"/>
    </source>
</evidence>
<dbReference type="InterPro" id="IPR018247">
    <property type="entry name" value="EF_Hand_1_Ca_BS"/>
</dbReference>
<dbReference type="InterPro" id="IPR011992">
    <property type="entry name" value="EF-hand-dom_pair"/>
</dbReference>
<dbReference type="PROSITE" id="PS00107">
    <property type="entry name" value="PROTEIN_KINASE_ATP"/>
    <property type="match status" value="1"/>
</dbReference>
<comment type="caution">
    <text evidence="21">The sequence shown here is derived from an EMBL/GenBank/DDBJ whole genome shotgun (WGS) entry which is preliminary data.</text>
</comment>
<dbReference type="OMA" id="FINLKAG"/>
<evidence type="ECO:0000256" key="2">
    <source>
        <dbReference type="ARBA" id="ARBA00012513"/>
    </source>
</evidence>
<comment type="similarity">
    <text evidence="14">Belongs to the protein kinase superfamily. Ser/Thr protein kinase family. CDPK subfamily.</text>
</comment>
<dbReference type="Pfam" id="PF13499">
    <property type="entry name" value="EF-hand_7"/>
    <property type="match status" value="2"/>
</dbReference>
<feature type="domain" description="EF-hand" evidence="20">
    <location>
        <begin position="404"/>
        <end position="439"/>
    </location>
</feature>
<keyword evidence="4" id="KW-0808">Transferase</keyword>
<dbReference type="PANTHER" id="PTHR24349">
    <property type="entry name" value="SERINE/THREONINE-PROTEIN KINASE"/>
    <property type="match status" value="1"/>
</dbReference>
<dbReference type="EMBL" id="LFYR01001125">
    <property type="protein sequence ID" value="KMZ64578.1"/>
    <property type="molecule type" value="Genomic_DNA"/>
</dbReference>
<evidence type="ECO:0000259" key="20">
    <source>
        <dbReference type="PROSITE" id="PS50222"/>
    </source>
</evidence>
<dbReference type="InterPro" id="IPR050205">
    <property type="entry name" value="CDPK_Ser/Thr_kinases"/>
</dbReference>
<keyword evidence="7" id="KW-0677">Repeat</keyword>
<dbReference type="GO" id="GO:0005634">
    <property type="term" value="C:nucleus"/>
    <property type="evidence" value="ECO:0000318"/>
    <property type="project" value="GO_Central"/>
</dbReference>
<keyword evidence="6" id="KW-0479">Metal-binding</keyword>
<sequence>MGNCCVVLKADDSRKKVKKKEKKPNPFASNYNQSPIPSSSSGGGGSVAGKKLVVLRNPTGRDIGSSYELGPELGRGEFGITYLCTERSTGDAYACKSISKKKLRTSVDVEDVKREVEIMRHLPVHPNIVTLKDTFEDHNDVHLTMELCEGGELFDRIVARGHYTERAAAIVIKTIVEVVQMCHKHGVMHRDLKPENFLYANKKENSPLKTIDFGLSIFFTPGERFNEIVGSPYYMAPEVLRRNYGPEVDVWSTGVILYILLCGVPPFWADTEQGVAQAIIRSVIDFRRDPWPIVSASAKDLVKRMLNSDPTKRLKAQEVLDHPWLQNANKAPNVNLGETVRARLKQFSIMNKLKKKALRVVAEHLSVEEEAGIKEMFHKMNTTKDRKLTLEQLKIGMHEMGQKISDTDVQILMDAADVDGSGFLDYKEFVAISIHMRKMGDDEHLHKAFSYFDKNNSGYIEIDELRDSLSDDLGSNAEEVINAIIHDVDTDQDGRISYDEFAAMMKAGTDWRKASRQYSRERFSSISLKLMKDGSLEA</sequence>
<keyword evidence="12" id="KW-0472">Membrane</keyword>
<evidence type="ECO:0000256" key="18">
    <source>
        <dbReference type="SAM" id="MobiDB-lite"/>
    </source>
</evidence>
<dbReference type="SMART" id="SM00054">
    <property type="entry name" value="EFh"/>
    <property type="match status" value="4"/>
</dbReference>
<organism evidence="21 22">
    <name type="scientific">Zostera marina</name>
    <name type="common">Eelgrass</name>
    <dbReference type="NCBI Taxonomy" id="29655"/>
    <lineage>
        <taxon>Eukaryota</taxon>
        <taxon>Viridiplantae</taxon>
        <taxon>Streptophyta</taxon>
        <taxon>Embryophyta</taxon>
        <taxon>Tracheophyta</taxon>
        <taxon>Spermatophyta</taxon>
        <taxon>Magnoliopsida</taxon>
        <taxon>Liliopsida</taxon>
        <taxon>Zosteraceae</taxon>
        <taxon>Zostera</taxon>
    </lineage>
</organism>
<dbReference type="GO" id="GO:0005524">
    <property type="term" value="F:ATP binding"/>
    <property type="evidence" value="ECO:0007669"/>
    <property type="project" value="UniProtKB-UniRule"/>
</dbReference>
<dbReference type="EC" id="2.7.11.1" evidence="2"/>
<feature type="domain" description="EF-hand" evidence="20">
    <location>
        <begin position="368"/>
        <end position="403"/>
    </location>
</feature>
<evidence type="ECO:0000256" key="11">
    <source>
        <dbReference type="ARBA" id="ARBA00022840"/>
    </source>
</evidence>
<feature type="domain" description="EF-hand" evidence="20">
    <location>
        <begin position="440"/>
        <end position="475"/>
    </location>
</feature>
<dbReference type="CDD" id="cd00051">
    <property type="entry name" value="EFh"/>
    <property type="match status" value="1"/>
</dbReference>
<evidence type="ECO:0000313" key="21">
    <source>
        <dbReference type="EMBL" id="KMZ64578.1"/>
    </source>
</evidence>
<evidence type="ECO:0000256" key="10">
    <source>
        <dbReference type="ARBA" id="ARBA00022837"/>
    </source>
</evidence>
<evidence type="ECO:0000256" key="5">
    <source>
        <dbReference type="ARBA" id="ARBA00022707"/>
    </source>
</evidence>
<dbReference type="GO" id="GO:0005509">
    <property type="term" value="F:calcium ion binding"/>
    <property type="evidence" value="ECO:0007669"/>
    <property type="project" value="InterPro"/>
</dbReference>
<comment type="subcellular location">
    <subcellularLocation>
        <location evidence="1">Membrane</location>
        <topology evidence="1">Lipid-anchor</topology>
    </subcellularLocation>
</comment>
<dbReference type="InterPro" id="IPR011009">
    <property type="entry name" value="Kinase-like_dom_sf"/>
</dbReference>
<evidence type="ECO:0000256" key="16">
    <source>
        <dbReference type="ARBA" id="ARBA00048679"/>
    </source>
</evidence>
<dbReference type="AlphaFoldDB" id="A0A0K9P6D8"/>
<evidence type="ECO:0000256" key="12">
    <source>
        <dbReference type="ARBA" id="ARBA00023136"/>
    </source>
</evidence>
<feature type="compositionally biased region" description="Polar residues" evidence="18">
    <location>
        <begin position="27"/>
        <end position="37"/>
    </location>
</feature>
<evidence type="ECO:0000256" key="14">
    <source>
        <dbReference type="ARBA" id="ARBA00024334"/>
    </source>
</evidence>
<dbReference type="SUPFAM" id="SSF56112">
    <property type="entry name" value="Protein kinase-like (PK-like)"/>
    <property type="match status" value="1"/>
</dbReference>
<dbReference type="Gene3D" id="1.10.510.10">
    <property type="entry name" value="Transferase(Phosphotransferase) domain 1"/>
    <property type="match status" value="1"/>
</dbReference>
<dbReference type="GO" id="GO:0005516">
    <property type="term" value="F:calmodulin binding"/>
    <property type="evidence" value="ECO:0000318"/>
    <property type="project" value="GO_Central"/>
</dbReference>
<evidence type="ECO:0000256" key="17">
    <source>
        <dbReference type="PROSITE-ProRule" id="PRU10141"/>
    </source>
</evidence>
<dbReference type="OrthoDB" id="40902at2759"/>
<feature type="domain" description="Protein kinase" evidence="19">
    <location>
        <begin position="67"/>
        <end position="325"/>
    </location>
</feature>
<proteinExistence type="inferred from homology"/>
<name>A0A0K9P6D8_ZOSMR</name>
<evidence type="ECO:0000256" key="15">
    <source>
        <dbReference type="ARBA" id="ARBA00047899"/>
    </source>
</evidence>
<reference evidence="22" key="1">
    <citation type="journal article" date="2016" name="Nature">
        <title>The genome of the seagrass Zostera marina reveals angiosperm adaptation to the sea.</title>
        <authorList>
            <person name="Olsen J.L."/>
            <person name="Rouze P."/>
            <person name="Verhelst B."/>
            <person name="Lin Y.-C."/>
            <person name="Bayer T."/>
            <person name="Collen J."/>
            <person name="Dattolo E."/>
            <person name="De Paoli E."/>
            <person name="Dittami S."/>
            <person name="Maumus F."/>
            <person name="Michel G."/>
            <person name="Kersting A."/>
            <person name="Lauritano C."/>
            <person name="Lohaus R."/>
            <person name="Toepel M."/>
            <person name="Tonon T."/>
            <person name="Vanneste K."/>
            <person name="Amirebrahimi M."/>
            <person name="Brakel J."/>
            <person name="Bostroem C."/>
            <person name="Chovatia M."/>
            <person name="Grimwood J."/>
            <person name="Jenkins J.W."/>
            <person name="Jueterbock A."/>
            <person name="Mraz A."/>
            <person name="Stam W.T."/>
            <person name="Tice H."/>
            <person name="Bornberg-Bauer E."/>
            <person name="Green P.J."/>
            <person name="Pearson G.A."/>
            <person name="Procaccini G."/>
            <person name="Duarte C.M."/>
            <person name="Schmutz J."/>
            <person name="Reusch T.B.H."/>
            <person name="Van de Peer Y."/>
        </authorList>
    </citation>
    <scope>NUCLEOTIDE SEQUENCE [LARGE SCALE GENOMIC DNA]</scope>
    <source>
        <strain evidence="22">cv. Finnish</strain>
    </source>
</reference>
<feature type="domain" description="EF-hand" evidence="20">
    <location>
        <begin position="476"/>
        <end position="511"/>
    </location>
</feature>
<evidence type="ECO:0000256" key="6">
    <source>
        <dbReference type="ARBA" id="ARBA00022723"/>
    </source>
</evidence>
<keyword evidence="3" id="KW-0723">Serine/threonine-protein kinase</keyword>
<accession>A0A0K9P6D8</accession>
<evidence type="ECO:0000256" key="7">
    <source>
        <dbReference type="ARBA" id="ARBA00022737"/>
    </source>
</evidence>
<dbReference type="STRING" id="29655.A0A0K9P6D8"/>
<comment type="catalytic activity">
    <reaction evidence="15">
        <text>L-threonyl-[protein] + ATP = O-phospho-L-threonyl-[protein] + ADP + H(+)</text>
        <dbReference type="Rhea" id="RHEA:46608"/>
        <dbReference type="Rhea" id="RHEA-COMP:11060"/>
        <dbReference type="Rhea" id="RHEA-COMP:11605"/>
        <dbReference type="ChEBI" id="CHEBI:15378"/>
        <dbReference type="ChEBI" id="CHEBI:30013"/>
        <dbReference type="ChEBI" id="CHEBI:30616"/>
        <dbReference type="ChEBI" id="CHEBI:61977"/>
        <dbReference type="ChEBI" id="CHEBI:456216"/>
        <dbReference type="EC" id="2.7.11.1"/>
    </reaction>
</comment>
<protein>
    <recommendedName>
        <fullName evidence="2">non-specific serine/threonine protein kinase</fullName>
        <ecNumber evidence="2">2.7.11.1</ecNumber>
    </recommendedName>
</protein>
<dbReference type="SMART" id="SM00220">
    <property type="entry name" value="S_TKc"/>
    <property type="match status" value="1"/>
</dbReference>
<feature type="binding site" evidence="17">
    <location>
        <position position="96"/>
    </location>
    <ligand>
        <name>ATP</name>
        <dbReference type="ChEBI" id="CHEBI:30616"/>
    </ligand>
</feature>
<dbReference type="InterPro" id="IPR017441">
    <property type="entry name" value="Protein_kinase_ATP_BS"/>
</dbReference>
<evidence type="ECO:0000256" key="9">
    <source>
        <dbReference type="ARBA" id="ARBA00022777"/>
    </source>
</evidence>
<dbReference type="PROSITE" id="PS00018">
    <property type="entry name" value="EF_HAND_1"/>
    <property type="match status" value="3"/>
</dbReference>
<dbReference type="FunFam" id="3.30.200.20:FF:000004">
    <property type="entry name" value="Calcium-dependent protein kinase 1"/>
    <property type="match status" value="1"/>
</dbReference>
<dbReference type="InterPro" id="IPR008271">
    <property type="entry name" value="Ser/Thr_kinase_AS"/>
</dbReference>
<dbReference type="Gene3D" id="3.30.200.20">
    <property type="entry name" value="Phosphorylase Kinase, domain 1"/>
    <property type="match status" value="1"/>
</dbReference>
<keyword evidence="13" id="KW-0449">Lipoprotein</keyword>
<dbReference type="SUPFAM" id="SSF47473">
    <property type="entry name" value="EF-hand"/>
    <property type="match status" value="1"/>
</dbReference>
<dbReference type="PROSITE" id="PS00108">
    <property type="entry name" value="PROTEIN_KINASE_ST"/>
    <property type="match status" value="1"/>
</dbReference>
<evidence type="ECO:0000256" key="13">
    <source>
        <dbReference type="ARBA" id="ARBA00023288"/>
    </source>
</evidence>
<evidence type="ECO:0000256" key="3">
    <source>
        <dbReference type="ARBA" id="ARBA00022527"/>
    </source>
</evidence>
<dbReference type="GO" id="GO:0005737">
    <property type="term" value="C:cytoplasm"/>
    <property type="evidence" value="ECO:0000318"/>
    <property type="project" value="GO_Central"/>
</dbReference>
<comment type="catalytic activity">
    <reaction evidence="16">
        <text>L-seryl-[protein] + ATP = O-phospho-L-seryl-[protein] + ADP + H(+)</text>
        <dbReference type="Rhea" id="RHEA:17989"/>
        <dbReference type="Rhea" id="RHEA-COMP:9863"/>
        <dbReference type="Rhea" id="RHEA-COMP:11604"/>
        <dbReference type="ChEBI" id="CHEBI:15378"/>
        <dbReference type="ChEBI" id="CHEBI:29999"/>
        <dbReference type="ChEBI" id="CHEBI:30616"/>
        <dbReference type="ChEBI" id="CHEBI:83421"/>
        <dbReference type="ChEBI" id="CHEBI:456216"/>
        <dbReference type="EC" id="2.7.11.1"/>
    </reaction>
</comment>